<dbReference type="EMBL" id="OIVN01001325">
    <property type="protein sequence ID" value="SPC92651.1"/>
    <property type="molecule type" value="Genomic_DNA"/>
</dbReference>
<gene>
    <name evidence="9" type="ORF">FSB_LOCUS20533</name>
</gene>
<keyword evidence="5" id="KW-0611">Plant defense</keyword>
<comment type="subcellular location">
    <subcellularLocation>
        <location evidence="2">Cytoplasm</location>
    </subcellularLocation>
    <subcellularLocation>
        <location evidence="1">Nucleus</location>
    </subcellularLocation>
</comment>
<evidence type="ECO:0000313" key="9">
    <source>
        <dbReference type="EMBL" id="SPC92651.1"/>
    </source>
</evidence>
<feature type="domain" description="Fungal lipase-type" evidence="7">
    <location>
        <begin position="108"/>
        <end position="212"/>
    </location>
</feature>
<sequence length="601" mass="68636">MGRSSATFSSGLELANFVVSSDLPNHSWAAIQNLYREISQQEGLSPSPSPSVRFKVEQKPNCTIITFLTWPACSKDYIQGGGGDLISSSTLKETFPLFEFLCTKDNPHVSINKAALELFASIRGSLPYLKSQIDNSKPLIVTGNSLGGSIASLFTLSLLETLNFSTTKRPLCITFGSPLIGDDGLQEAISKYPTWNSCFLHVVSDQDPIPRLLISPHNRIGSDSQTNAYKPFGTFLLCSELGCACFEYSQSILDLLKATYLEGPENQNPNQVLELYEEIIKRLQRKETCKDSTLVVRGDIVTESLQANIITELEAIGLVRPQQQQRNMGIDHLITNIEKKEKKLVFMKKQGFNPSKELNGMKVRMAFLEWYKKMSKDKKTGYYDNYKNGNHTSDFEITKHKRALNNYWVEMVDEAEKRPQKEGASFRTRWFFAGTNYRRMIEPLEIAEYYKEGHQRDYINQGRSKHYKKLEQWLNETLEKPASGPNYLKKQNVASNLTEDSCFWAHVEEALISCKLLSSSELSTDHRDKESSKLIDFENYVYSLMKSYAISPEIFLQESTFMKWWKEYKKIIGTSYSSRLTDLMKNVKNYNLYAIGDLEFP</sequence>
<evidence type="ECO:0008006" key="10">
    <source>
        <dbReference type="Google" id="ProtNLM"/>
    </source>
</evidence>
<name>A0A2N9G0H3_FAGSY</name>
<dbReference type="InterPro" id="IPR044603">
    <property type="entry name" value="SAG101-like"/>
</dbReference>
<evidence type="ECO:0000256" key="5">
    <source>
        <dbReference type="ARBA" id="ARBA00022821"/>
    </source>
</evidence>
<dbReference type="AlphaFoldDB" id="A0A2N9G0H3"/>
<evidence type="ECO:0000259" key="8">
    <source>
        <dbReference type="Pfam" id="PF18117"/>
    </source>
</evidence>
<dbReference type="CDD" id="cd00519">
    <property type="entry name" value="Lipase_3"/>
    <property type="match status" value="1"/>
</dbReference>
<dbReference type="PANTHER" id="PTHR46898:SF3">
    <property type="entry name" value="FUNGAL LIPASE-LIKE DOMAIN-CONTAINING PROTEIN"/>
    <property type="match status" value="1"/>
</dbReference>
<keyword evidence="3" id="KW-0963">Cytoplasm</keyword>
<dbReference type="InterPro" id="IPR041266">
    <property type="entry name" value="EDS1_EP"/>
</dbReference>
<dbReference type="GO" id="GO:0005634">
    <property type="term" value="C:nucleus"/>
    <property type="evidence" value="ECO:0007669"/>
    <property type="project" value="UniProtKB-SubCell"/>
</dbReference>
<dbReference type="InterPro" id="IPR029058">
    <property type="entry name" value="AB_hydrolase_fold"/>
</dbReference>
<feature type="domain" description="EDS1 EP" evidence="8">
    <location>
        <begin position="368"/>
        <end position="582"/>
    </location>
</feature>
<dbReference type="SUPFAM" id="SSF53474">
    <property type="entry name" value="alpha/beta-Hydrolases"/>
    <property type="match status" value="1"/>
</dbReference>
<keyword evidence="6" id="KW-0539">Nucleus</keyword>
<dbReference type="GO" id="GO:0006629">
    <property type="term" value="P:lipid metabolic process"/>
    <property type="evidence" value="ECO:0007669"/>
    <property type="project" value="InterPro"/>
</dbReference>
<accession>A0A2N9G0H3</accession>
<protein>
    <recommendedName>
        <fullName evidence="10">Senescence-associated carboxylesterase 101</fullName>
    </recommendedName>
</protein>
<evidence type="ECO:0000259" key="7">
    <source>
        <dbReference type="Pfam" id="PF01764"/>
    </source>
</evidence>
<dbReference type="GO" id="GO:0052689">
    <property type="term" value="F:carboxylic ester hydrolase activity"/>
    <property type="evidence" value="ECO:0007669"/>
    <property type="project" value="InterPro"/>
</dbReference>
<dbReference type="Gene3D" id="3.40.50.1820">
    <property type="entry name" value="alpha/beta hydrolase"/>
    <property type="match status" value="1"/>
</dbReference>
<evidence type="ECO:0000256" key="1">
    <source>
        <dbReference type="ARBA" id="ARBA00004123"/>
    </source>
</evidence>
<dbReference type="InterPro" id="IPR002921">
    <property type="entry name" value="Fungal_lipase-type"/>
</dbReference>
<proteinExistence type="predicted"/>
<keyword evidence="4" id="KW-0378">Hydrolase</keyword>
<dbReference type="PANTHER" id="PTHR46898">
    <property type="entry name" value="SENESCENCE-ASSOCIATED CARBOXYLESTERASE 101"/>
    <property type="match status" value="1"/>
</dbReference>
<dbReference type="GO" id="GO:0006952">
    <property type="term" value="P:defense response"/>
    <property type="evidence" value="ECO:0007669"/>
    <property type="project" value="UniProtKB-KW"/>
</dbReference>
<dbReference type="Pfam" id="PF18117">
    <property type="entry name" value="EDS1_EP"/>
    <property type="match status" value="1"/>
</dbReference>
<evidence type="ECO:0000256" key="2">
    <source>
        <dbReference type="ARBA" id="ARBA00004496"/>
    </source>
</evidence>
<dbReference type="Pfam" id="PF01764">
    <property type="entry name" value="Lipase_3"/>
    <property type="match status" value="1"/>
</dbReference>
<evidence type="ECO:0000256" key="3">
    <source>
        <dbReference type="ARBA" id="ARBA00022490"/>
    </source>
</evidence>
<evidence type="ECO:0000256" key="4">
    <source>
        <dbReference type="ARBA" id="ARBA00022801"/>
    </source>
</evidence>
<dbReference type="GO" id="GO:0005737">
    <property type="term" value="C:cytoplasm"/>
    <property type="evidence" value="ECO:0007669"/>
    <property type="project" value="UniProtKB-SubCell"/>
</dbReference>
<reference evidence="9" key="1">
    <citation type="submission" date="2018-02" db="EMBL/GenBank/DDBJ databases">
        <authorList>
            <person name="Cohen D.B."/>
            <person name="Kent A.D."/>
        </authorList>
    </citation>
    <scope>NUCLEOTIDE SEQUENCE</scope>
</reference>
<evidence type="ECO:0000256" key="6">
    <source>
        <dbReference type="ARBA" id="ARBA00023242"/>
    </source>
</evidence>
<organism evidence="9">
    <name type="scientific">Fagus sylvatica</name>
    <name type="common">Beechnut</name>
    <dbReference type="NCBI Taxonomy" id="28930"/>
    <lineage>
        <taxon>Eukaryota</taxon>
        <taxon>Viridiplantae</taxon>
        <taxon>Streptophyta</taxon>
        <taxon>Embryophyta</taxon>
        <taxon>Tracheophyta</taxon>
        <taxon>Spermatophyta</taxon>
        <taxon>Magnoliopsida</taxon>
        <taxon>eudicotyledons</taxon>
        <taxon>Gunneridae</taxon>
        <taxon>Pentapetalae</taxon>
        <taxon>rosids</taxon>
        <taxon>fabids</taxon>
        <taxon>Fagales</taxon>
        <taxon>Fagaceae</taxon>
        <taxon>Fagus</taxon>
    </lineage>
</organism>